<sequence>MSKSKKISQFSLTLIGIVLLFVGVTFLIDHLPLTLSWWLKSGLSGLLWLGIITLIGYFLGGSERQFYKVVTHTLFEMGRGNFAIDLSSEKKKMARFDEWVTFLNQIEKTSDNLAKMEALKQSFISNVSHEIRSPLTSISGFSQLALNEKDERKRAYYLENIQGECMRLSHLSESLLKLTELEETNVLQKSQIDLSELLKQVVNGFQIQLIEKKIEINLKLAPISYQGEPVLFYQIWQNLLGNAIKFSTSGSIVKLEVSGTDEAWAITLIDQGIGMSKENVTHIFNRFYKVDKARNSDIEGNGLGLAIVKEIVTLHEDLTLEVCSDLSVGTTFTLNKH</sequence>
<organism evidence="11 12">
    <name type="scientific">Vagococcus intermedius</name>
    <dbReference type="NCBI Taxonomy" id="2991418"/>
    <lineage>
        <taxon>Bacteria</taxon>
        <taxon>Bacillati</taxon>
        <taxon>Bacillota</taxon>
        <taxon>Bacilli</taxon>
        <taxon>Lactobacillales</taxon>
        <taxon>Enterococcaceae</taxon>
        <taxon>Vagococcus</taxon>
    </lineage>
</organism>
<keyword evidence="9" id="KW-1133">Transmembrane helix</keyword>
<dbReference type="Gene3D" id="1.10.287.130">
    <property type="match status" value="1"/>
</dbReference>
<evidence type="ECO:0000313" key="11">
    <source>
        <dbReference type="EMBL" id="WEG74005.1"/>
    </source>
</evidence>
<dbReference type="KEGG" id="vie:OL234_03590"/>
<protein>
    <recommendedName>
        <fullName evidence="3">histidine kinase</fullName>
        <ecNumber evidence="3">2.7.13.3</ecNumber>
    </recommendedName>
</protein>
<keyword evidence="7" id="KW-0902">Two-component regulatory system</keyword>
<dbReference type="InterPro" id="IPR003594">
    <property type="entry name" value="HATPase_dom"/>
</dbReference>
<dbReference type="InterPro" id="IPR036890">
    <property type="entry name" value="HATPase_C_sf"/>
</dbReference>
<dbReference type="EC" id="2.7.13.3" evidence="3"/>
<dbReference type="GO" id="GO:0000155">
    <property type="term" value="F:phosphorelay sensor kinase activity"/>
    <property type="evidence" value="ECO:0007669"/>
    <property type="project" value="InterPro"/>
</dbReference>
<dbReference type="GO" id="GO:0004721">
    <property type="term" value="F:phosphoprotein phosphatase activity"/>
    <property type="evidence" value="ECO:0007669"/>
    <property type="project" value="TreeGrafter"/>
</dbReference>
<evidence type="ECO:0000256" key="8">
    <source>
        <dbReference type="ARBA" id="ARBA00023136"/>
    </source>
</evidence>
<dbReference type="PANTHER" id="PTHR45453">
    <property type="entry name" value="PHOSPHATE REGULON SENSOR PROTEIN PHOR"/>
    <property type="match status" value="1"/>
</dbReference>
<dbReference type="CDD" id="cd00075">
    <property type="entry name" value="HATPase"/>
    <property type="match status" value="1"/>
</dbReference>
<feature type="transmembrane region" description="Helical" evidence="9">
    <location>
        <begin position="12"/>
        <end position="31"/>
    </location>
</feature>
<dbReference type="FunFam" id="3.30.565.10:FF:000006">
    <property type="entry name" value="Sensor histidine kinase WalK"/>
    <property type="match status" value="1"/>
</dbReference>
<dbReference type="SUPFAM" id="SSF47384">
    <property type="entry name" value="Homodimeric domain of signal transducing histidine kinase"/>
    <property type="match status" value="1"/>
</dbReference>
<dbReference type="SUPFAM" id="SSF55874">
    <property type="entry name" value="ATPase domain of HSP90 chaperone/DNA topoisomerase II/histidine kinase"/>
    <property type="match status" value="1"/>
</dbReference>
<keyword evidence="5" id="KW-0808">Transferase</keyword>
<evidence type="ECO:0000256" key="1">
    <source>
        <dbReference type="ARBA" id="ARBA00000085"/>
    </source>
</evidence>
<dbReference type="Pfam" id="PF00512">
    <property type="entry name" value="HisKA"/>
    <property type="match status" value="1"/>
</dbReference>
<keyword evidence="12" id="KW-1185">Reference proteome</keyword>
<evidence type="ECO:0000256" key="2">
    <source>
        <dbReference type="ARBA" id="ARBA00004370"/>
    </source>
</evidence>
<dbReference type="AlphaFoldDB" id="A0AAF0CVX4"/>
<dbReference type="InterPro" id="IPR036097">
    <property type="entry name" value="HisK_dim/P_sf"/>
</dbReference>
<dbReference type="SMART" id="SM00387">
    <property type="entry name" value="HATPase_c"/>
    <property type="match status" value="1"/>
</dbReference>
<gene>
    <name evidence="11" type="ORF">OL234_03590</name>
</gene>
<dbReference type="GO" id="GO:0005886">
    <property type="term" value="C:plasma membrane"/>
    <property type="evidence" value="ECO:0007669"/>
    <property type="project" value="TreeGrafter"/>
</dbReference>
<dbReference type="GO" id="GO:0016036">
    <property type="term" value="P:cellular response to phosphate starvation"/>
    <property type="evidence" value="ECO:0007669"/>
    <property type="project" value="TreeGrafter"/>
</dbReference>
<evidence type="ECO:0000256" key="5">
    <source>
        <dbReference type="ARBA" id="ARBA00022679"/>
    </source>
</evidence>
<dbReference type="EMBL" id="CP110232">
    <property type="protein sequence ID" value="WEG74005.1"/>
    <property type="molecule type" value="Genomic_DNA"/>
</dbReference>
<dbReference type="InterPro" id="IPR004358">
    <property type="entry name" value="Sig_transdc_His_kin-like_C"/>
</dbReference>
<keyword evidence="4" id="KW-0597">Phosphoprotein</keyword>
<accession>A0AAF0CVX4</accession>
<dbReference type="RefSeq" id="WP_275469804.1">
    <property type="nucleotide sequence ID" value="NZ_CP110232.1"/>
</dbReference>
<comment type="catalytic activity">
    <reaction evidence="1">
        <text>ATP + protein L-histidine = ADP + protein N-phospho-L-histidine.</text>
        <dbReference type="EC" id="2.7.13.3"/>
    </reaction>
</comment>
<proteinExistence type="predicted"/>
<keyword evidence="6 11" id="KW-0418">Kinase</keyword>
<dbReference type="Proteomes" id="UP001179647">
    <property type="component" value="Chromosome"/>
</dbReference>
<dbReference type="PANTHER" id="PTHR45453:SF1">
    <property type="entry name" value="PHOSPHATE REGULON SENSOR PROTEIN PHOR"/>
    <property type="match status" value="1"/>
</dbReference>
<name>A0AAF0CVX4_9ENTE</name>
<evidence type="ECO:0000256" key="9">
    <source>
        <dbReference type="SAM" id="Phobius"/>
    </source>
</evidence>
<comment type="subcellular location">
    <subcellularLocation>
        <location evidence="2">Membrane</location>
    </subcellularLocation>
</comment>
<dbReference type="PRINTS" id="PR00344">
    <property type="entry name" value="BCTRLSENSOR"/>
</dbReference>
<dbReference type="InterPro" id="IPR050351">
    <property type="entry name" value="BphY/WalK/GraS-like"/>
</dbReference>
<dbReference type="InterPro" id="IPR003661">
    <property type="entry name" value="HisK_dim/P_dom"/>
</dbReference>
<dbReference type="CDD" id="cd00082">
    <property type="entry name" value="HisKA"/>
    <property type="match status" value="1"/>
</dbReference>
<feature type="transmembrane region" description="Helical" evidence="9">
    <location>
        <begin position="37"/>
        <end position="59"/>
    </location>
</feature>
<evidence type="ECO:0000259" key="10">
    <source>
        <dbReference type="PROSITE" id="PS50109"/>
    </source>
</evidence>
<dbReference type="Pfam" id="PF02518">
    <property type="entry name" value="HATPase_c"/>
    <property type="match status" value="1"/>
</dbReference>
<dbReference type="InterPro" id="IPR005467">
    <property type="entry name" value="His_kinase_dom"/>
</dbReference>
<dbReference type="SMART" id="SM00388">
    <property type="entry name" value="HisKA"/>
    <property type="match status" value="1"/>
</dbReference>
<dbReference type="PROSITE" id="PS50109">
    <property type="entry name" value="HIS_KIN"/>
    <property type="match status" value="1"/>
</dbReference>
<feature type="domain" description="Histidine kinase" evidence="10">
    <location>
        <begin position="126"/>
        <end position="337"/>
    </location>
</feature>
<reference evidence="11" key="1">
    <citation type="submission" date="2022-10" db="EMBL/GenBank/DDBJ databases">
        <title>Vagococcus sp. isolated from poultry meat.</title>
        <authorList>
            <person name="Johansson P."/>
            <person name="Bjorkroth J."/>
        </authorList>
    </citation>
    <scope>NUCLEOTIDE SEQUENCE</scope>
    <source>
        <strain evidence="11">STAA11</strain>
    </source>
</reference>
<dbReference type="FunFam" id="1.10.287.130:FF:000001">
    <property type="entry name" value="Two-component sensor histidine kinase"/>
    <property type="match status" value="1"/>
</dbReference>
<keyword evidence="9" id="KW-0812">Transmembrane</keyword>
<keyword evidence="8 9" id="KW-0472">Membrane</keyword>
<evidence type="ECO:0000256" key="3">
    <source>
        <dbReference type="ARBA" id="ARBA00012438"/>
    </source>
</evidence>
<evidence type="ECO:0000256" key="4">
    <source>
        <dbReference type="ARBA" id="ARBA00022553"/>
    </source>
</evidence>
<evidence type="ECO:0000256" key="6">
    <source>
        <dbReference type="ARBA" id="ARBA00022777"/>
    </source>
</evidence>
<dbReference type="Gene3D" id="3.30.565.10">
    <property type="entry name" value="Histidine kinase-like ATPase, C-terminal domain"/>
    <property type="match status" value="1"/>
</dbReference>
<evidence type="ECO:0000256" key="7">
    <source>
        <dbReference type="ARBA" id="ARBA00023012"/>
    </source>
</evidence>
<evidence type="ECO:0000313" key="12">
    <source>
        <dbReference type="Proteomes" id="UP001179647"/>
    </source>
</evidence>